<dbReference type="SMART" id="SM00768">
    <property type="entry name" value="X8"/>
    <property type="match status" value="1"/>
</dbReference>
<keyword evidence="7 14" id="KW-0732">Signal</keyword>
<evidence type="ECO:0000256" key="4">
    <source>
        <dbReference type="ARBA" id="ARBA00012780"/>
    </source>
</evidence>
<evidence type="ECO:0000256" key="13">
    <source>
        <dbReference type="RuleBase" id="RU004335"/>
    </source>
</evidence>
<dbReference type="FunFam" id="1.20.58.1040:FF:000001">
    <property type="entry name" value="Glucan endo-1,3-beta-glucosidase 4"/>
    <property type="match status" value="1"/>
</dbReference>
<dbReference type="InterPro" id="IPR012946">
    <property type="entry name" value="X8"/>
</dbReference>
<dbReference type="Proteomes" id="UP001633002">
    <property type="component" value="Unassembled WGS sequence"/>
</dbReference>
<dbReference type="FunFam" id="3.20.20.80:FF:000005">
    <property type="entry name" value="Glucan endo-1,3-beta-glucosidase 14"/>
    <property type="match status" value="1"/>
</dbReference>
<evidence type="ECO:0000313" key="17">
    <source>
        <dbReference type="Proteomes" id="UP001633002"/>
    </source>
</evidence>
<evidence type="ECO:0000256" key="7">
    <source>
        <dbReference type="ARBA" id="ARBA00022729"/>
    </source>
</evidence>
<evidence type="ECO:0000256" key="9">
    <source>
        <dbReference type="ARBA" id="ARBA00023136"/>
    </source>
</evidence>
<dbReference type="EMBL" id="JBJQOH010000006">
    <property type="protein sequence ID" value="KAL3682861.1"/>
    <property type="molecule type" value="Genomic_DNA"/>
</dbReference>
<dbReference type="EC" id="3.2.1.39" evidence="4"/>
<comment type="catalytic activity">
    <reaction evidence="1">
        <text>Hydrolysis of (1-&gt;3)-beta-D-glucosidic linkages in (1-&gt;3)-beta-D-glucans.</text>
        <dbReference type="EC" id="3.2.1.39"/>
    </reaction>
</comment>
<dbReference type="Pfam" id="PF07983">
    <property type="entry name" value="X8"/>
    <property type="match status" value="1"/>
</dbReference>
<organism evidence="16 17">
    <name type="scientific">Riccia sorocarpa</name>
    <dbReference type="NCBI Taxonomy" id="122646"/>
    <lineage>
        <taxon>Eukaryota</taxon>
        <taxon>Viridiplantae</taxon>
        <taxon>Streptophyta</taxon>
        <taxon>Embryophyta</taxon>
        <taxon>Marchantiophyta</taxon>
        <taxon>Marchantiopsida</taxon>
        <taxon>Marchantiidae</taxon>
        <taxon>Marchantiales</taxon>
        <taxon>Ricciaceae</taxon>
        <taxon>Riccia</taxon>
    </lineage>
</organism>
<feature type="chain" id="PRO_5044852949" description="glucan endo-1,3-beta-D-glucosidase" evidence="14">
    <location>
        <begin position="24"/>
        <end position="452"/>
    </location>
</feature>
<dbReference type="InterPro" id="IPR017853">
    <property type="entry name" value="GH"/>
</dbReference>
<comment type="caution">
    <text evidence="16">The sequence shown here is derived from an EMBL/GenBank/DDBJ whole genome shotgun (WGS) entry which is preliminary data.</text>
</comment>
<comment type="similarity">
    <text evidence="3 13">Belongs to the glycosyl hydrolase 17 family.</text>
</comment>
<dbReference type="InterPro" id="IPR044965">
    <property type="entry name" value="Glyco_hydro_17_plant"/>
</dbReference>
<protein>
    <recommendedName>
        <fullName evidence="4">glucan endo-1,3-beta-D-glucosidase</fullName>
        <ecNumber evidence="4">3.2.1.39</ecNumber>
    </recommendedName>
</protein>
<evidence type="ECO:0000256" key="2">
    <source>
        <dbReference type="ARBA" id="ARBA00004609"/>
    </source>
</evidence>
<evidence type="ECO:0000256" key="5">
    <source>
        <dbReference type="ARBA" id="ARBA00022475"/>
    </source>
</evidence>
<evidence type="ECO:0000313" key="16">
    <source>
        <dbReference type="EMBL" id="KAL3682861.1"/>
    </source>
</evidence>
<evidence type="ECO:0000256" key="6">
    <source>
        <dbReference type="ARBA" id="ARBA00022622"/>
    </source>
</evidence>
<dbReference type="AlphaFoldDB" id="A0ABD3GWD2"/>
<dbReference type="PANTHER" id="PTHR32227">
    <property type="entry name" value="GLUCAN ENDO-1,3-BETA-GLUCOSIDASE BG1-RELATED-RELATED"/>
    <property type="match status" value="1"/>
</dbReference>
<feature type="domain" description="X8" evidence="15">
    <location>
        <begin position="363"/>
        <end position="448"/>
    </location>
</feature>
<keyword evidence="17" id="KW-1185">Reference proteome</keyword>
<keyword evidence="5" id="KW-1003">Cell membrane</keyword>
<evidence type="ECO:0000259" key="15">
    <source>
        <dbReference type="SMART" id="SM00768"/>
    </source>
</evidence>
<keyword evidence="6" id="KW-0449">Lipoprotein</keyword>
<dbReference type="Pfam" id="PF00332">
    <property type="entry name" value="Glyco_hydro_17"/>
    <property type="match status" value="1"/>
</dbReference>
<evidence type="ECO:0000256" key="3">
    <source>
        <dbReference type="ARBA" id="ARBA00008773"/>
    </source>
</evidence>
<keyword evidence="11" id="KW-0325">Glycoprotein</keyword>
<dbReference type="GO" id="GO:0009506">
    <property type="term" value="C:plasmodesma"/>
    <property type="evidence" value="ECO:0007669"/>
    <property type="project" value="UniProtKB-ARBA"/>
</dbReference>
<evidence type="ECO:0000256" key="12">
    <source>
        <dbReference type="ARBA" id="ARBA00023295"/>
    </source>
</evidence>
<dbReference type="SUPFAM" id="SSF51445">
    <property type="entry name" value="(Trans)glycosidases"/>
    <property type="match status" value="1"/>
</dbReference>
<dbReference type="GO" id="GO:0005886">
    <property type="term" value="C:plasma membrane"/>
    <property type="evidence" value="ECO:0007669"/>
    <property type="project" value="UniProtKB-SubCell"/>
</dbReference>
<evidence type="ECO:0000256" key="8">
    <source>
        <dbReference type="ARBA" id="ARBA00022801"/>
    </source>
</evidence>
<evidence type="ECO:0000256" key="14">
    <source>
        <dbReference type="SAM" id="SignalP"/>
    </source>
</evidence>
<reference evidence="16 17" key="1">
    <citation type="submission" date="2024-09" db="EMBL/GenBank/DDBJ databases">
        <title>Chromosome-scale assembly of Riccia sorocarpa.</title>
        <authorList>
            <person name="Paukszto L."/>
        </authorList>
    </citation>
    <scope>NUCLEOTIDE SEQUENCE [LARGE SCALE GENOMIC DNA]</scope>
    <source>
        <strain evidence="16">LP-2024</strain>
        <tissue evidence="16">Aerial parts of the thallus</tissue>
    </source>
</reference>
<dbReference type="GO" id="GO:0042973">
    <property type="term" value="F:glucan endo-1,3-beta-D-glucosidase activity"/>
    <property type="evidence" value="ECO:0007669"/>
    <property type="project" value="UniProtKB-EC"/>
</dbReference>
<evidence type="ECO:0000256" key="10">
    <source>
        <dbReference type="ARBA" id="ARBA00023157"/>
    </source>
</evidence>
<keyword evidence="8" id="KW-0378">Hydrolase</keyword>
<keyword evidence="6" id="KW-0336">GPI-anchor</keyword>
<evidence type="ECO:0000256" key="1">
    <source>
        <dbReference type="ARBA" id="ARBA00000382"/>
    </source>
</evidence>
<dbReference type="InterPro" id="IPR000490">
    <property type="entry name" value="Glyco_hydro_17"/>
</dbReference>
<sequence>MAGTASFLTAFCTVATLLFTTSAIGVNYGGLADNLPPAATTLSLVKTTTINKLRLYDARAEILNTFAGSGIDIIVGAGNDQITPLAQDQNAAVQWVAANVASYTTTNIVGISLGNEVLSTAPALSGLLLPAMQNLHDALVAVGLGDKVKVSTPHSLSVLEVSFPPSAGAVDAQHAEVLTPMLEFFTQTGASFMVNAYPYFAYTANPVNISIDYALFQPNAPTVTDASSNLVYTNLFDAQIDAVYAALGKLGYGSLPVTVTETGWPAAGDATETAATVGNAQLYNSGLIKHVESGVGTPAKPNVMVETYIFALYNENLKPGPVSEQNWGLFLTTGAAVYNSGLNAAPGTVPNEPAPASPVTGASWCVANPAADQAKLQNGLNYACSEGGADCVQIGQGSPCFEPNTLVSHASFAYNSYYQKNNRNAWDCYFDNTGMIVTVDPSTASCKYQGGA</sequence>
<comment type="subcellular location">
    <subcellularLocation>
        <location evidence="2">Cell membrane</location>
        <topology evidence="2">Lipid-anchor</topology>
        <topology evidence="2">GPI-anchor</topology>
    </subcellularLocation>
</comment>
<feature type="signal peptide" evidence="14">
    <location>
        <begin position="1"/>
        <end position="23"/>
    </location>
</feature>
<name>A0ABD3GWD2_9MARC</name>
<evidence type="ECO:0000256" key="11">
    <source>
        <dbReference type="ARBA" id="ARBA00023180"/>
    </source>
</evidence>
<gene>
    <name evidence="16" type="ORF">R1sor_000883</name>
</gene>
<accession>A0ABD3GWD2</accession>
<dbReference type="Gene3D" id="3.20.20.80">
    <property type="entry name" value="Glycosidases"/>
    <property type="match status" value="1"/>
</dbReference>
<keyword evidence="9" id="KW-0472">Membrane</keyword>
<dbReference type="GO" id="GO:0098552">
    <property type="term" value="C:side of membrane"/>
    <property type="evidence" value="ECO:0007669"/>
    <property type="project" value="UniProtKB-KW"/>
</dbReference>
<keyword evidence="12" id="KW-0326">Glycosidase</keyword>
<dbReference type="Gene3D" id="1.20.58.1040">
    <property type="match status" value="1"/>
</dbReference>
<proteinExistence type="inferred from homology"/>
<keyword evidence="10" id="KW-1015">Disulfide bond</keyword>